<organism evidence="1 2">
    <name type="scientific">Pedobacter endophyticus</name>
    <dbReference type="NCBI Taxonomy" id="2789740"/>
    <lineage>
        <taxon>Bacteria</taxon>
        <taxon>Pseudomonadati</taxon>
        <taxon>Bacteroidota</taxon>
        <taxon>Sphingobacteriia</taxon>
        <taxon>Sphingobacteriales</taxon>
        <taxon>Sphingobacteriaceae</taxon>
        <taxon>Pedobacter</taxon>
    </lineage>
</organism>
<proteinExistence type="predicted"/>
<protein>
    <submittedName>
        <fullName evidence="1">Uncharacterized protein</fullName>
    </submittedName>
</protein>
<accession>A0A7S9L138</accession>
<gene>
    <name evidence="1" type="ORF">IZT61_04495</name>
</gene>
<dbReference type="KEGG" id="pex:IZT61_04495"/>
<sequence>MSVKEFLLTCDKLNIAKIAIAMYPTNASAASYLKNKLNGTNGRSFTEKDAFKAIRILHSLAAEIKNITL</sequence>
<dbReference type="RefSeq" id="WP_196100000.1">
    <property type="nucleotide sequence ID" value="NZ_CP064939.1"/>
</dbReference>
<dbReference type="AlphaFoldDB" id="A0A7S9L138"/>
<dbReference type="Proteomes" id="UP000594759">
    <property type="component" value="Chromosome"/>
</dbReference>
<keyword evidence="2" id="KW-1185">Reference proteome</keyword>
<reference evidence="1 2" key="1">
    <citation type="submission" date="2020-11" db="EMBL/GenBank/DDBJ databases">
        <title>Pedobacter endophytica, an endophytic bacteria isolated form Carex pumila.</title>
        <authorList>
            <person name="Peng Y."/>
            <person name="Jiang L."/>
            <person name="Lee J."/>
        </authorList>
    </citation>
    <scope>NUCLEOTIDE SEQUENCE [LARGE SCALE GENOMIC DNA]</scope>
    <source>
        <strain evidence="1 2">JBR3-12</strain>
    </source>
</reference>
<dbReference type="EMBL" id="CP064939">
    <property type="protein sequence ID" value="QPH40546.1"/>
    <property type="molecule type" value="Genomic_DNA"/>
</dbReference>
<evidence type="ECO:0000313" key="2">
    <source>
        <dbReference type="Proteomes" id="UP000594759"/>
    </source>
</evidence>
<name>A0A7S9L138_9SPHI</name>
<evidence type="ECO:0000313" key="1">
    <source>
        <dbReference type="EMBL" id="QPH40546.1"/>
    </source>
</evidence>